<proteinExistence type="predicted"/>
<dbReference type="AlphaFoldDB" id="A0A974HBK4"/>
<protein>
    <submittedName>
        <fullName evidence="1">Uncharacterized protein</fullName>
    </submittedName>
</protein>
<accession>A0A974HBK4</accession>
<sequence length="74" mass="8462">MERSRRKLNQLLSVFVRRSGGVLVRHKELETALTGYYRRDGVHLSDVGFNLFHLGLADGVERDTRLVSGIVWHA</sequence>
<reference evidence="2" key="1">
    <citation type="journal article" date="2016" name="Nature">
        <title>Genome evolution in the allotetraploid frog Xenopus laevis.</title>
        <authorList>
            <person name="Session A.M."/>
            <person name="Uno Y."/>
            <person name="Kwon T."/>
            <person name="Chapman J.A."/>
            <person name="Toyoda A."/>
            <person name="Takahashi S."/>
            <person name="Fukui A."/>
            <person name="Hikosaka A."/>
            <person name="Suzuki A."/>
            <person name="Kondo M."/>
            <person name="van Heeringen S.J."/>
            <person name="Quigley I."/>
            <person name="Heinz S."/>
            <person name="Ogino H."/>
            <person name="Ochi H."/>
            <person name="Hellsten U."/>
            <person name="Lyons J.B."/>
            <person name="Simakov O."/>
            <person name="Putnam N."/>
            <person name="Stites J."/>
            <person name="Kuroki Y."/>
            <person name="Tanaka T."/>
            <person name="Michiue T."/>
            <person name="Watanabe M."/>
            <person name="Bogdanovic O."/>
            <person name="Lister R."/>
            <person name="Georgiou G."/>
            <person name="Paranjpe S.S."/>
            <person name="van Kruijsbergen I."/>
            <person name="Shu S."/>
            <person name="Carlson J."/>
            <person name="Kinoshita T."/>
            <person name="Ohta Y."/>
            <person name="Mawaribuchi S."/>
            <person name="Jenkins J."/>
            <person name="Grimwood J."/>
            <person name="Schmutz J."/>
            <person name="Mitros T."/>
            <person name="Mozaffari S.V."/>
            <person name="Suzuki Y."/>
            <person name="Haramoto Y."/>
            <person name="Yamamoto T.S."/>
            <person name="Takagi C."/>
            <person name="Heald R."/>
            <person name="Miller K."/>
            <person name="Haudenschild C."/>
            <person name="Kitzman J."/>
            <person name="Nakayama T."/>
            <person name="Izutsu Y."/>
            <person name="Robert J."/>
            <person name="Fortriede J."/>
            <person name="Burns K."/>
            <person name="Lotay V."/>
            <person name="Karimi K."/>
            <person name="Yasuoka Y."/>
            <person name="Dichmann D.S."/>
            <person name="Flajnik M.F."/>
            <person name="Houston D.W."/>
            <person name="Shendure J."/>
            <person name="DuPasquier L."/>
            <person name="Vize P.D."/>
            <person name="Zorn A.M."/>
            <person name="Ito M."/>
            <person name="Marcotte E.M."/>
            <person name="Wallingford J.B."/>
            <person name="Ito Y."/>
            <person name="Asashima M."/>
            <person name="Ueno N."/>
            <person name="Matsuda Y."/>
            <person name="Veenstra G.J."/>
            <person name="Fujiyama A."/>
            <person name="Harland R.M."/>
            <person name="Taira M."/>
            <person name="Rokhsar D.S."/>
        </authorList>
    </citation>
    <scope>NUCLEOTIDE SEQUENCE [LARGE SCALE GENOMIC DNA]</scope>
    <source>
        <strain evidence="2">J</strain>
    </source>
</reference>
<gene>
    <name evidence="1" type="ORF">XELAEV_18034934mg</name>
</gene>
<evidence type="ECO:0000313" key="2">
    <source>
        <dbReference type="Proteomes" id="UP000694892"/>
    </source>
</evidence>
<dbReference type="Proteomes" id="UP000694892">
    <property type="component" value="Chromosome 7L"/>
</dbReference>
<evidence type="ECO:0000313" key="1">
    <source>
        <dbReference type="EMBL" id="OCT71957.1"/>
    </source>
</evidence>
<name>A0A974HBK4_XENLA</name>
<dbReference type="EMBL" id="CM004478">
    <property type="protein sequence ID" value="OCT71957.1"/>
    <property type="molecule type" value="Genomic_DNA"/>
</dbReference>
<organism evidence="1 2">
    <name type="scientific">Xenopus laevis</name>
    <name type="common">African clawed frog</name>
    <dbReference type="NCBI Taxonomy" id="8355"/>
    <lineage>
        <taxon>Eukaryota</taxon>
        <taxon>Metazoa</taxon>
        <taxon>Chordata</taxon>
        <taxon>Craniata</taxon>
        <taxon>Vertebrata</taxon>
        <taxon>Euteleostomi</taxon>
        <taxon>Amphibia</taxon>
        <taxon>Batrachia</taxon>
        <taxon>Anura</taxon>
        <taxon>Pipoidea</taxon>
        <taxon>Pipidae</taxon>
        <taxon>Xenopodinae</taxon>
        <taxon>Xenopus</taxon>
        <taxon>Xenopus</taxon>
    </lineage>
</organism>